<feature type="domain" description="Capsule synthesis protein CapA" evidence="2">
    <location>
        <begin position="26"/>
        <end position="237"/>
    </location>
</feature>
<dbReference type="SMART" id="SM00854">
    <property type="entry name" value="PGA_cap"/>
    <property type="match status" value="1"/>
</dbReference>
<comment type="similarity">
    <text evidence="1">Belongs to the CapA family.</text>
</comment>
<dbReference type="Gene3D" id="3.60.21.10">
    <property type="match status" value="1"/>
</dbReference>
<sequence length="294" mass="30639">MRRRLPLPVLVAFLLTAGGREVTAPVLALAGDVSLARGVAQANAGNWAAALQGVRSALQADASAANLESPLTDAGRMTTGIDLRAPVAAVAALRPLTHLSVENNHAGDGGAAGQQRSRQMLRAASLSPITRTLSLSRVGNRTVAWVAYLDDGRMPPPLEAVREGARRAEVVVVLPHWGAEYGRTTPRQRAQARQLAAAGATVVAGSGPHVLQGHEVLQGPRGRVLVLYSLGNLLFDQTLPAARLGAVVRVPLADVTRACAVPTRTRAGRALQATGEDHRTALTRLGLPACPEGT</sequence>
<protein>
    <submittedName>
        <fullName evidence="3">CapA family protein</fullName>
    </submittedName>
</protein>
<evidence type="ECO:0000313" key="3">
    <source>
        <dbReference type="EMBL" id="MVN87994.1"/>
    </source>
</evidence>
<reference evidence="3 4" key="1">
    <citation type="submission" date="2019-12" db="EMBL/GenBank/DDBJ databases">
        <title>Deinococcus sp. HMF7620 Genome sequencing and assembly.</title>
        <authorList>
            <person name="Kang H."/>
            <person name="Kim H."/>
            <person name="Joh K."/>
        </authorList>
    </citation>
    <scope>NUCLEOTIDE SEQUENCE [LARGE SCALE GENOMIC DNA]</scope>
    <source>
        <strain evidence="3 4">HMF7620</strain>
    </source>
</reference>
<dbReference type="PANTHER" id="PTHR33393">
    <property type="entry name" value="POLYGLUTAMINE SYNTHESIS ACCESSORY PROTEIN RV0574C-RELATED"/>
    <property type="match status" value="1"/>
</dbReference>
<dbReference type="SUPFAM" id="SSF56300">
    <property type="entry name" value="Metallo-dependent phosphatases"/>
    <property type="match status" value="1"/>
</dbReference>
<organism evidence="3 4">
    <name type="scientific">Deinococcus arboris</name>
    <dbReference type="NCBI Taxonomy" id="2682977"/>
    <lineage>
        <taxon>Bacteria</taxon>
        <taxon>Thermotogati</taxon>
        <taxon>Deinococcota</taxon>
        <taxon>Deinococci</taxon>
        <taxon>Deinococcales</taxon>
        <taxon>Deinococcaceae</taxon>
        <taxon>Deinococcus</taxon>
    </lineage>
</organism>
<dbReference type="PANTHER" id="PTHR33393:SF13">
    <property type="entry name" value="PGA BIOSYNTHESIS PROTEIN CAPA"/>
    <property type="match status" value="1"/>
</dbReference>
<accession>A0A7C9HSP7</accession>
<dbReference type="InterPro" id="IPR052169">
    <property type="entry name" value="CW_Biosynth-Accessory"/>
</dbReference>
<comment type="caution">
    <text evidence="3">The sequence shown here is derived from an EMBL/GenBank/DDBJ whole genome shotgun (WGS) entry which is preliminary data.</text>
</comment>
<dbReference type="AlphaFoldDB" id="A0A7C9HSP7"/>
<evidence type="ECO:0000259" key="2">
    <source>
        <dbReference type="SMART" id="SM00854"/>
    </source>
</evidence>
<evidence type="ECO:0000313" key="4">
    <source>
        <dbReference type="Proteomes" id="UP000483286"/>
    </source>
</evidence>
<dbReference type="EMBL" id="WQLB01000021">
    <property type="protein sequence ID" value="MVN87994.1"/>
    <property type="molecule type" value="Genomic_DNA"/>
</dbReference>
<dbReference type="InterPro" id="IPR029052">
    <property type="entry name" value="Metallo-depent_PP-like"/>
</dbReference>
<dbReference type="InterPro" id="IPR019079">
    <property type="entry name" value="Capsule_synth_CapA"/>
</dbReference>
<dbReference type="Pfam" id="PF09587">
    <property type="entry name" value="PGA_cap"/>
    <property type="match status" value="2"/>
</dbReference>
<gene>
    <name evidence="3" type="ORF">GO986_14650</name>
</gene>
<dbReference type="Proteomes" id="UP000483286">
    <property type="component" value="Unassembled WGS sequence"/>
</dbReference>
<proteinExistence type="inferred from homology"/>
<name>A0A7C9HSP7_9DEIO</name>
<evidence type="ECO:0000256" key="1">
    <source>
        <dbReference type="ARBA" id="ARBA00005662"/>
    </source>
</evidence>
<keyword evidence="4" id="KW-1185">Reference proteome</keyword>